<accession>A0A561BGN9</accession>
<dbReference type="PANTHER" id="PTHR39328">
    <property type="entry name" value="BLL2871 PROTEIN"/>
    <property type="match status" value="1"/>
</dbReference>
<evidence type="ECO:0000313" key="1">
    <source>
        <dbReference type="EMBL" id="TWD78033.1"/>
    </source>
</evidence>
<reference evidence="1 2" key="1">
    <citation type="submission" date="2019-06" db="EMBL/GenBank/DDBJ databases">
        <title>Sorghum-associated microbial communities from plants grown in Nebraska, USA.</title>
        <authorList>
            <person name="Schachtman D."/>
        </authorList>
    </citation>
    <scope>NUCLEOTIDE SEQUENCE [LARGE SCALE GENOMIC DNA]</scope>
    <source>
        <strain evidence="1 2">T529</strain>
    </source>
</reference>
<dbReference type="InterPro" id="IPR010430">
    <property type="entry name" value="DUF1028"/>
</dbReference>
<dbReference type="EMBL" id="VIVL01000008">
    <property type="protein sequence ID" value="TWD78033.1"/>
    <property type="molecule type" value="Genomic_DNA"/>
</dbReference>
<dbReference type="AlphaFoldDB" id="A0A561BGN9"/>
<dbReference type="OrthoDB" id="9790012at2"/>
<dbReference type="InterPro" id="IPR029055">
    <property type="entry name" value="Ntn_hydrolases_N"/>
</dbReference>
<dbReference type="Gene3D" id="3.60.20.10">
    <property type="entry name" value="Glutamine Phosphoribosylpyrophosphate, subunit 1, domain 1"/>
    <property type="match status" value="1"/>
</dbReference>
<dbReference type="Pfam" id="PF06267">
    <property type="entry name" value="DUF1028"/>
    <property type="match status" value="1"/>
</dbReference>
<dbReference type="PANTHER" id="PTHR39328:SF1">
    <property type="entry name" value="BLL2871 PROTEIN"/>
    <property type="match status" value="1"/>
</dbReference>
<organism evidence="1 2">
    <name type="scientific">Variovorax beijingensis</name>
    <dbReference type="NCBI Taxonomy" id="2496117"/>
    <lineage>
        <taxon>Bacteria</taxon>
        <taxon>Pseudomonadati</taxon>
        <taxon>Pseudomonadota</taxon>
        <taxon>Betaproteobacteria</taxon>
        <taxon>Burkholderiales</taxon>
        <taxon>Comamonadaceae</taxon>
        <taxon>Variovorax</taxon>
    </lineage>
</organism>
<evidence type="ECO:0000313" key="2">
    <source>
        <dbReference type="Proteomes" id="UP000319722"/>
    </source>
</evidence>
<proteinExistence type="predicted"/>
<name>A0A561BGN9_9BURK</name>
<comment type="caution">
    <text evidence="1">The sequence shown here is derived from an EMBL/GenBank/DDBJ whole genome shotgun (WGS) entry which is preliminary data.</text>
</comment>
<keyword evidence="1" id="KW-0378">Hydrolase</keyword>
<gene>
    <name evidence="1" type="ORF">FB547_10888</name>
</gene>
<dbReference type="GO" id="GO:0016787">
    <property type="term" value="F:hydrolase activity"/>
    <property type="evidence" value="ECO:0007669"/>
    <property type="project" value="UniProtKB-KW"/>
</dbReference>
<dbReference type="RefSeq" id="WP_145745809.1">
    <property type="nucleotide sequence ID" value="NZ_VIVL01000008.1"/>
</dbReference>
<sequence length="239" mass="26497">MTFTIIARDKQSGDFGLCISSFSPAVGWIAPFGSAQAGVLSYQSSVEPRLGKVALGLLERGYSAQKVLIDMEQMDKHWEYRQVGVLDARGGMAVFTGKKNYQWAGHRIGPDFIAFGNVLAGEKTIDGICEAWESNRAASFDDRLLRAIEGGRDAGGQLEGQTSAAIKTFGRKGTARLDLRCDHASEPIAELRRIVDWYMPLVEYYEALVDDPSVMPRHKDWLKERGIEREYGKPPSHLA</sequence>
<dbReference type="SUPFAM" id="SSF56235">
    <property type="entry name" value="N-terminal nucleophile aminohydrolases (Ntn hydrolases)"/>
    <property type="match status" value="1"/>
</dbReference>
<dbReference type="Proteomes" id="UP000319722">
    <property type="component" value="Unassembled WGS sequence"/>
</dbReference>
<protein>
    <submittedName>
        <fullName evidence="1">Putative Ntn-hydrolase superfamily protein</fullName>
    </submittedName>
</protein>